<protein>
    <recommendedName>
        <fullName evidence="4">RESP18 domain-containing protein</fullName>
    </recommendedName>
</protein>
<dbReference type="GO" id="GO:0030133">
    <property type="term" value="C:transport vesicle"/>
    <property type="evidence" value="ECO:0007669"/>
    <property type="project" value="UniProtKB-SubCell"/>
</dbReference>
<dbReference type="PANTHER" id="PTHR46106:SF5">
    <property type="entry name" value="RECEPTOR-TYPE TYROSINE-PROTEIN PHOSPHATASE N2"/>
    <property type="match status" value="1"/>
</dbReference>
<organism evidence="5 6">
    <name type="scientific">Callorhinchus milii</name>
    <name type="common">Ghost shark</name>
    <dbReference type="NCBI Taxonomy" id="7868"/>
    <lineage>
        <taxon>Eukaryota</taxon>
        <taxon>Metazoa</taxon>
        <taxon>Chordata</taxon>
        <taxon>Craniata</taxon>
        <taxon>Vertebrata</taxon>
        <taxon>Chondrichthyes</taxon>
        <taxon>Holocephali</taxon>
        <taxon>Chimaeriformes</taxon>
        <taxon>Callorhinchidae</taxon>
        <taxon>Callorhinchus</taxon>
    </lineage>
</organism>
<keyword evidence="6" id="KW-1185">Reference proteome</keyword>
<dbReference type="GO" id="GO:0035773">
    <property type="term" value="P:insulin secretion involved in cellular response to glucose stimulus"/>
    <property type="evidence" value="ECO:0007669"/>
    <property type="project" value="TreeGrafter"/>
</dbReference>
<dbReference type="InterPro" id="IPR029403">
    <property type="entry name" value="RESP18_dom"/>
</dbReference>
<dbReference type="GeneTree" id="ENSGT01120000274094"/>
<dbReference type="GO" id="GO:0030141">
    <property type="term" value="C:secretory granule"/>
    <property type="evidence" value="ECO:0007669"/>
    <property type="project" value="InterPro"/>
</dbReference>
<keyword evidence="2" id="KW-0968">Cytoplasmic vesicle</keyword>
<dbReference type="AlphaFoldDB" id="A0A4W3HV05"/>
<dbReference type="Ensembl" id="ENSCMIT00000021638.1">
    <property type="protein sequence ID" value="ENSCMIP00000021253.1"/>
    <property type="gene ID" value="ENSCMIG00000009720.1"/>
</dbReference>
<dbReference type="SMART" id="SM01305">
    <property type="entry name" value="RESP18"/>
    <property type="match status" value="1"/>
</dbReference>
<evidence type="ECO:0000259" key="4">
    <source>
        <dbReference type="Pfam" id="PF14948"/>
    </source>
</evidence>
<evidence type="ECO:0000256" key="1">
    <source>
        <dbReference type="ARBA" id="ARBA00004398"/>
    </source>
</evidence>
<feature type="domain" description="RESP18" evidence="4">
    <location>
        <begin position="43"/>
        <end position="105"/>
    </location>
</feature>
<evidence type="ECO:0000313" key="6">
    <source>
        <dbReference type="Proteomes" id="UP000314986"/>
    </source>
</evidence>
<dbReference type="GO" id="GO:0045202">
    <property type="term" value="C:synapse"/>
    <property type="evidence" value="ECO:0007669"/>
    <property type="project" value="TreeGrafter"/>
</dbReference>
<dbReference type="GO" id="GO:0051046">
    <property type="term" value="P:regulation of secretion"/>
    <property type="evidence" value="ECO:0007669"/>
    <property type="project" value="TreeGrafter"/>
</dbReference>
<dbReference type="InParanoid" id="A0A4W3HV05"/>
<sequence>AGCLFETDVCEAYEICVNDAVFGRCQELPVIDVNQYEVSPADLQRLRSILHKLSLQGLSWRDDTTQQVVAAELSHLQWIHLLRHKGISSDSSTGPRITTQRVNSKERDEREDETDL</sequence>
<evidence type="ECO:0000313" key="5">
    <source>
        <dbReference type="Ensembl" id="ENSCMIP00000021253.1"/>
    </source>
</evidence>
<evidence type="ECO:0000256" key="3">
    <source>
        <dbReference type="SAM" id="MobiDB-lite"/>
    </source>
</evidence>
<accession>A0A4W3HV05</accession>
<feature type="compositionally biased region" description="Polar residues" evidence="3">
    <location>
        <begin position="88"/>
        <end position="102"/>
    </location>
</feature>
<dbReference type="Pfam" id="PF14948">
    <property type="entry name" value="RESP18"/>
    <property type="match status" value="1"/>
</dbReference>
<comment type="subcellular location">
    <subcellularLocation>
        <location evidence="1">Cytoplasmic vesicle</location>
        <location evidence="1">Secretory vesicle</location>
    </subcellularLocation>
</comment>
<proteinExistence type="predicted"/>
<reference evidence="6" key="1">
    <citation type="journal article" date="2006" name="Science">
        <title>Ancient noncoding elements conserved in the human genome.</title>
        <authorList>
            <person name="Venkatesh B."/>
            <person name="Kirkness E.F."/>
            <person name="Loh Y.H."/>
            <person name="Halpern A.L."/>
            <person name="Lee A.P."/>
            <person name="Johnson J."/>
            <person name="Dandona N."/>
            <person name="Viswanathan L.D."/>
            <person name="Tay A."/>
            <person name="Venter J.C."/>
            <person name="Strausberg R.L."/>
            <person name="Brenner S."/>
        </authorList>
    </citation>
    <scope>NUCLEOTIDE SEQUENCE [LARGE SCALE GENOMIC DNA]</scope>
</reference>
<evidence type="ECO:0000256" key="2">
    <source>
        <dbReference type="ARBA" id="ARBA00023329"/>
    </source>
</evidence>
<name>A0A4W3HV05_CALMI</name>
<dbReference type="PANTHER" id="PTHR46106">
    <property type="entry name" value="IA-2 PROTEIN TYROSINE PHOSPHATASE, ISOFORM C"/>
    <property type="match status" value="1"/>
</dbReference>
<dbReference type="STRING" id="7868.ENSCMIP00000021253"/>
<reference evidence="6" key="2">
    <citation type="journal article" date="2007" name="PLoS Biol.">
        <title>Survey sequencing and comparative analysis of the elephant shark (Callorhinchus milii) genome.</title>
        <authorList>
            <person name="Venkatesh B."/>
            <person name="Kirkness E.F."/>
            <person name="Loh Y.H."/>
            <person name="Halpern A.L."/>
            <person name="Lee A.P."/>
            <person name="Johnson J."/>
            <person name="Dandona N."/>
            <person name="Viswanathan L.D."/>
            <person name="Tay A."/>
            <person name="Venter J.C."/>
            <person name="Strausberg R.L."/>
            <person name="Brenner S."/>
        </authorList>
    </citation>
    <scope>NUCLEOTIDE SEQUENCE [LARGE SCALE GENOMIC DNA]</scope>
</reference>
<dbReference type="InterPro" id="IPR033522">
    <property type="entry name" value="IA-2/IA-2_beta"/>
</dbReference>
<dbReference type="Proteomes" id="UP000314986">
    <property type="component" value="Unassembled WGS sequence"/>
</dbReference>
<reference evidence="5" key="4">
    <citation type="submission" date="2025-08" db="UniProtKB">
        <authorList>
            <consortium name="Ensembl"/>
        </authorList>
    </citation>
    <scope>IDENTIFICATION</scope>
</reference>
<reference evidence="6" key="3">
    <citation type="journal article" date="2014" name="Nature">
        <title>Elephant shark genome provides unique insights into gnathostome evolution.</title>
        <authorList>
            <consortium name="International Elephant Shark Genome Sequencing Consortium"/>
            <person name="Venkatesh B."/>
            <person name="Lee A.P."/>
            <person name="Ravi V."/>
            <person name="Maurya A.K."/>
            <person name="Lian M.M."/>
            <person name="Swann J.B."/>
            <person name="Ohta Y."/>
            <person name="Flajnik M.F."/>
            <person name="Sutoh Y."/>
            <person name="Kasahara M."/>
            <person name="Hoon S."/>
            <person name="Gangu V."/>
            <person name="Roy S.W."/>
            <person name="Irimia M."/>
            <person name="Korzh V."/>
            <person name="Kondrychyn I."/>
            <person name="Lim Z.W."/>
            <person name="Tay B.H."/>
            <person name="Tohari S."/>
            <person name="Kong K.W."/>
            <person name="Ho S."/>
            <person name="Lorente-Galdos B."/>
            <person name="Quilez J."/>
            <person name="Marques-Bonet T."/>
            <person name="Raney B.J."/>
            <person name="Ingham P.W."/>
            <person name="Tay A."/>
            <person name="Hillier L.W."/>
            <person name="Minx P."/>
            <person name="Boehm T."/>
            <person name="Wilson R.K."/>
            <person name="Brenner S."/>
            <person name="Warren W.C."/>
        </authorList>
    </citation>
    <scope>NUCLEOTIDE SEQUENCE [LARGE SCALE GENOMIC DNA]</scope>
</reference>
<feature type="region of interest" description="Disordered" evidence="3">
    <location>
        <begin position="87"/>
        <end position="116"/>
    </location>
</feature>
<reference evidence="5" key="5">
    <citation type="submission" date="2025-09" db="UniProtKB">
        <authorList>
            <consortium name="Ensembl"/>
        </authorList>
    </citation>
    <scope>IDENTIFICATION</scope>
</reference>